<dbReference type="InterPro" id="IPR052756">
    <property type="entry name" value="Alkyne_AA_exporter"/>
</dbReference>
<feature type="transmembrane region" description="Helical" evidence="3">
    <location>
        <begin position="121"/>
        <end position="141"/>
    </location>
</feature>
<feature type="transmembrane region" description="Helical" evidence="3">
    <location>
        <begin position="92"/>
        <end position="114"/>
    </location>
</feature>
<name>A0ABX7TWX9_STRCY</name>
<feature type="domain" description="EamA" evidence="4">
    <location>
        <begin position="8"/>
        <end position="137"/>
    </location>
</feature>
<dbReference type="InterPro" id="IPR037185">
    <property type="entry name" value="EmrE-like"/>
</dbReference>
<sequence length="317" mass="31822">MKLNRTLCALAVTVGLWATAFPAIRVALDGYTPAQLSLLRLAVASAALAAVLPWVKVRPPAARDLPLVLLVGATGMSAYQLLLNWGELHVPAGTAALIVAVVPAVSALLAAAFLGERLGPAGVLGSLVALAGTVLIATTAGETRYTVAAWTVLAAAVAQAVYHFAIKPLLRRYSGLEVATHAMWAGTALLLPLGPATAHAVADAPAGATLAALYLGVLPSAAGFVIWGYAVARLTVTAATAALYLVPVTALVVAYVWLGERPGPVQLLGGLVTLAGVALVNRRPGGPAPSSDRPAGAVSEGAGNTAPKQGTAGSPRG</sequence>
<dbReference type="EMBL" id="CP071839">
    <property type="protein sequence ID" value="QTD99720.1"/>
    <property type="molecule type" value="Genomic_DNA"/>
</dbReference>
<evidence type="ECO:0000256" key="1">
    <source>
        <dbReference type="ARBA" id="ARBA00007362"/>
    </source>
</evidence>
<keyword evidence="6" id="KW-1185">Reference proteome</keyword>
<protein>
    <submittedName>
        <fullName evidence="5">Amino-acid metabolite efflux pump</fullName>
    </submittedName>
</protein>
<feature type="domain" description="EamA" evidence="4">
    <location>
        <begin position="149"/>
        <end position="281"/>
    </location>
</feature>
<feature type="transmembrane region" description="Helical" evidence="3">
    <location>
        <begin position="67"/>
        <end position="86"/>
    </location>
</feature>
<evidence type="ECO:0000313" key="5">
    <source>
        <dbReference type="EMBL" id="QTD99720.1"/>
    </source>
</evidence>
<feature type="region of interest" description="Disordered" evidence="2">
    <location>
        <begin position="283"/>
        <end position="317"/>
    </location>
</feature>
<keyword evidence="3" id="KW-0812">Transmembrane</keyword>
<gene>
    <name evidence="5" type="primary">eamA</name>
    <name evidence="5" type="ORF">S1361_20460</name>
</gene>
<evidence type="ECO:0000259" key="4">
    <source>
        <dbReference type="Pfam" id="PF00892"/>
    </source>
</evidence>
<keyword evidence="3" id="KW-1133">Transmembrane helix</keyword>
<dbReference type="SUPFAM" id="SSF103481">
    <property type="entry name" value="Multidrug resistance efflux transporter EmrE"/>
    <property type="match status" value="2"/>
</dbReference>
<dbReference type="RefSeq" id="WP_208033265.1">
    <property type="nucleotide sequence ID" value="NZ_CP071839.1"/>
</dbReference>
<dbReference type="Pfam" id="PF00892">
    <property type="entry name" value="EamA"/>
    <property type="match status" value="2"/>
</dbReference>
<feature type="transmembrane region" description="Helical" evidence="3">
    <location>
        <begin position="208"/>
        <end position="229"/>
    </location>
</feature>
<dbReference type="PANTHER" id="PTHR12715">
    <property type="entry name" value="TRANSPORTER, DRUG/METABOLITE EXPORTER FAMILY"/>
    <property type="match status" value="1"/>
</dbReference>
<feature type="transmembrane region" description="Helical" evidence="3">
    <location>
        <begin position="147"/>
        <end position="166"/>
    </location>
</feature>
<feature type="transmembrane region" description="Helical" evidence="3">
    <location>
        <begin position="38"/>
        <end position="55"/>
    </location>
</feature>
<evidence type="ECO:0000313" key="6">
    <source>
        <dbReference type="Proteomes" id="UP000663908"/>
    </source>
</evidence>
<proteinExistence type="inferred from homology"/>
<comment type="similarity">
    <text evidence="1">Belongs to the EamA transporter family.</text>
</comment>
<reference evidence="5 6" key="1">
    <citation type="submission" date="2021-03" db="EMBL/GenBank/DDBJ databases">
        <title>Complete genome sequence of Streptomyces cyanogenus S136, producer of anticancer angucycline landomycin A.</title>
        <authorList>
            <person name="Hrab P."/>
            <person name="Ruckert C."/>
            <person name="Busche T."/>
            <person name="Ostash I."/>
            <person name="Kalinowski J."/>
            <person name="Fedorenko V."/>
            <person name="Yushchuk O."/>
            <person name="Ostash B."/>
        </authorList>
    </citation>
    <scope>NUCLEOTIDE SEQUENCE [LARGE SCALE GENOMIC DNA]</scope>
    <source>
        <strain evidence="5 6">S136</strain>
    </source>
</reference>
<evidence type="ECO:0000256" key="3">
    <source>
        <dbReference type="SAM" id="Phobius"/>
    </source>
</evidence>
<feature type="transmembrane region" description="Helical" evidence="3">
    <location>
        <begin position="178"/>
        <end position="202"/>
    </location>
</feature>
<accession>A0ABX7TWX9</accession>
<dbReference type="PANTHER" id="PTHR12715:SF4">
    <property type="entry name" value="EAMA DOMAIN-CONTAINING PROTEIN"/>
    <property type="match status" value="1"/>
</dbReference>
<feature type="transmembrane region" description="Helical" evidence="3">
    <location>
        <begin position="236"/>
        <end position="258"/>
    </location>
</feature>
<dbReference type="InterPro" id="IPR000620">
    <property type="entry name" value="EamA_dom"/>
</dbReference>
<evidence type="ECO:0000256" key="2">
    <source>
        <dbReference type="SAM" id="MobiDB-lite"/>
    </source>
</evidence>
<keyword evidence="3" id="KW-0472">Membrane</keyword>
<dbReference type="Proteomes" id="UP000663908">
    <property type="component" value="Chromosome"/>
</dbReference>
<feature type="compositionally biased region" description="Polar residues" evidence="2">
    <location>
        <begin position="306"/>
        <end position="317"/>
    </location>
</feature>
<organism evidence="5 6">
    <name type="scientific">Streptomyces cyanogenus</name>
    <dbReference type="NCBI Taxonomy" id="80860"/>
    <lineage>
        <taxon>Bacteria</taxon>
        <taxon>Bacillati</taxon>
        <taxon>Actinomycetota</taxon>
        <taxon>Actinomycetes</taxon>
        <taxon>Kitasatosporales</taxon>
        <taxon>Streptomycetaceae</taxon>
        <taxon>Streptomyces</taxon>
    </lineage>
</organism>